<reference evidence="2" key="1">
    <citation type="journal article" date="2020" name="Stud. Mycol.">
        <title>101 Dothideomycetes genomes: a test case for predicting lifestyles and emergence of pathogens.</title>
        <authorList>
            <person name="Haridas S."/>
            <person name="Albert R."/>
            <person name="Binder M."/>
            <person name="Bloem J."/>
            <person name="Labutti K."/>
            <person name="Salamov A."/>
            <person name="Andreopoulos B."/>
            <person name="Baker S."/>
            <person name="Barry K."/>
            <person name="Bills G."/>
            <person name="Bluhm B."/>
            <person name="Cannon C."/>
            <person name="Castanera R."/>
            <person name="Culley D."/>
            <person name="Daum C."/>
            <person name="Ezra D."/>
            <person name="Gonzalez J."/>
            <person name="Henrissat B."/>
            <person name="Kuo A."/>
            <person name="Liang C."/>
            <person name="Lipzen A."/>
            <person name="Lutzoni F."/>
            <person name="Magnuson J."/>
            <person name="Mondo S."/>
            <person name="Nolan M."/>
            <person name="Ohm R."/>
            <person name="Pangilinan J."/>
            <person name="Park H.-J."/>
            <person name="Ramirez L."/>
            <person name="Alfaro M."/>
            <person name="Sun H."/>
            <person name="Tritt A."/>
            <person name="Yoshinaga Y."/>
            <person name="Zwiers L.-H."/>
            <person name="Turgeon B."/>
            <person name="Goodwin S."/>
            <person name="Spatafora J."/>
            <person name="Crous P."/>
            <person name="Grigoriev I."/>
        </authorList>
    </citation>
    <scope>NUCLEOTIDE SEQUENCE</scope>
    <source>
        <strain evidence="2">CBS 675.92</strain>
    </source>
</reference>
<gene>
    <name evidence="2" type="ORF">CC80DRAFT_504026</name>
</gene>
<proteinExistence type="predicted"/>
<name>A0A6A5U718_9PLEO</name>
<organism evidence="2 3">
    <name type="scientific">Byssothecium circinans</name>
    <dbReference type="NCBI Taxonomy" id="147558"/>
    <lineage>
        <taxon>Eukaryota</taxon>
        <taxon>Fungi</taxon>
        <taxon>Dikarya</taxon>
        <taxon>Ascomycota</taxon>
        <taxon>Pezizomycotina</taxon>
        <taxon>Dothideomycetes</taxon>
        <taxon>Pleosporomycetidae</taxon>
        <taxon>Pleosporales</taxon>
        <taxon>Massarineae</taxon>
        <taxon>Massarinaceae</taxon>
        <taxon>Byssothecium</taxon>
    </lineage>
</organism>
<dbReference type="Proteomes" id="UP000800035">
    <property type="component" value="Unassembled WGS sequence"/>
</dbReference>
<evidence type="ECO:0000256" key="1">
    <source>
        <dbReference type="SAM" id="MobiDB-lite"/>
    </source>
</evidence>
<evidence type="ECO:0000313" key="2">
    <source>
        <dbReference type="EMBL" id="KAF1956917.1"/>
    </source>
</evidence>
<protein>
    <submittedName>
        <fullName evidence="2">Uncharacterized protein</fullName>
    </submittedName>
</protein>
<dbReference type="EMBL" id="ML976990">
    <property type="protein sequence ID" value="KAF1956917.1"/>
    <property type="molecule type" value="Genomic_DNA"/>
</dbReference>
<sequence length="199" mass="22662">MPEGMQSDAGTELSWSASPTLGPSRPPRATASSVAEDQETLRQLELEHEAVNATDSMPNGKLRFVREVITQRRNACLENREEPFEHKENTLKALFLREMNRPLLEIEAEDAASECKPHTKKPQGLGRDQNNHVKLRRHGALNYALADRMIEHSREQQRKFLGVFRELFSREQEAGGSAAPLVKVEWRIGALEERLKEQK</sequence>
<feature type="region of interest" description="Disordered" evidence="1">
    <location>
        <begin position="110"/>
        <end position="129"/>
    </location>
</feature>
<evidence type="ECO:0000313" key="3">
    <source>
        <dbReference type="Proteomes" id="UP000800035"/>
    </source>
</evidence>
<keyword evidence="3" id="KW-1185">Reference proteome</keyword>
<accession>A0A6A5U718</accession>
<dbReference type="AlphaFoldDB" id="A0A6A5U718"/>
<feature type="region of interest" description="Disordered" evidence="1">
    <location>
        <begin position="1"/>
        <end position="38"/>
    </location>
</feature>